<feature type="compositionally biased region" description="Low complexity" evidence="1">
    <location>
        <begin position="7"/>
        <end position="18"/>
    </location>
</feature>
<feature type="compositionally biased region" description="Basic and acidic residues" evidence="1">
    <location>
        <begin position="27"/>
        <end position="36"/>
    </location>
</feature>
<sequence>MSDHHSASPSGPGPHSGSSSGGGPAHDPAHYSDKDLQEEVSALRTKSATAARLFDIRRLIGALFVVYGVIVTIAGITASDAAIEKAEGVNINLWTGLGMLALGLFFLVWLKLRPTAPPPPDVTDAVQERPQGD</sequence>
<organism evidence="3 4">
    <name type="scientific">Streptomyces prasinopilosus</name>
    <dbReference type="NCBI Taxonomy" id="67344"/>
    <lineage>
        <taxon>Bacteria</taxon>
        <taxon>Bacillati</taxon>
        <taxon>Actinomycetota</taxon>
        <taxon>Actinomycetes</taxon>
        <taxon>Kitasatosporales</taxon>
        <taxon>Streptomycetaceae</taxon>
        <taxon>Streptomyces</taxon>
    </lineage>
</organism>
<reference evidence="4" key="1">
    <citation type="submission" date="2016-10" db="EMBL/GenBank/DDBJ databases">
        <authorList>
            <person name="Varghese N."/>
            <person name="Submissions S."/>
        </authorList>
    </citation>
    <scope>NUCLEOTIDE SEQUENCE [LARGE SCALE GENOMIC DNA]</scope>
    <source>
        <strain evidence="4">CGMCC 4.3504</strain>
    </source>
</reference>
<evidence type="ECO:0000313" key="4">
    <source>
        <dbReference type="Proteomes" id="UP000182100"/>
    </source>
</evidence>
<protein>
    <submittedName>
        <fullName evidence="3">Uncharacterized protein</fullName>
    </submittedName>
</protein>
<proteinExistence type="predicted"/>
<gene>
    <name evidence="3" type="ORF">SAMN05216505_104374</name>
</gene>
<feature type="region of interest" description="Disordered" evidence="1">
    <location>
        <begin position="1"/>
        <end position="36"/>
    </location>
</feature>
<name>A0A1G6R490_9ACTN</name>
<feature type="transmembrane region" description="Helical" evidence="2">
    <location>
        <begin position="59"/>
        <end position="79"/>
    </location>
</feature>
<dbReference type="Proteomes" id="UP000182100">
    <property type="component" value="Unassembled WGS sequence"/>
</dbReference>
<evidence type="ECO:0000256" key="1">
    <source>
        <dbReference type="SAM" id="MobiDB-lite"/>
    </source>
</evidence>
<evidence type="ECO:0000313" key="3">
    <source>
        <dbReference type="EMBL" id="SDC99223.1"/>
    </source>
</evidence>
<feature type="transmembrane region" description="Helical" evidence="2">
    <location>
        <begin position="91"/>
        <end position="110"/>
    </location>
</feature>
<keyword evidence="4" id="KW-1185">Reference proteome</keyword>
<dbReference type="AlphaFoldDB" id="A0A1G6R490"/>
<dbReference type="STRING" id="67344.SAMN05216505_104374"/>
<keyword evidence="2" id="KW-1133">Transmembrane helix</keyword>
<dbReference type="EMBL" id="FMZK01000004">
    <property type="protein sequence ID" value="SDC99223.1"/>
    <property type="molecule type" value="Genomic_DNA"/>
</dbReference>
<accession>A0A1G6R490</accession>
<dbReference type="RefSeq" id="WP_425315408.1">
    <property type="nucleotide sequence ID" value="NZ_FMZK01000004.1"/>
</dbReference>
<keyword evidence="2" id="KW-0812">Transmembrane</keyword>
<keyword evidence="2" id="KW-0472">Membrane</keyword>
<evidence type="ECO:0000256" key="2">
    <source>
        <dbReference type="SAM" id="Phobius"/>
    </source>
</evidence>